<organism evidence="2 3">
    <name type="scientific">Flammeovirga yaeyamensis</name>
    <dbReference type="NCBI Taxonomy" id="367791"/>
    <lineage>
        <taxon>Bacteria</taxon>
        <taxon>Pseudomonadati</taxon>
        <taxon>Bacteroidota</taxon>
        <taxon>Cytophagia</taxon>
        <taxon>Cytophagales</taxon>
        <taxon>Flammeovirgaceae</taxon>
        <taxon>Flammeovirga</taxon>
    </lineage>
</organism>
<reference evidence="2 3" key="1">
    <citation type="submission" date="2021-05" db="EMBL/GenBank/DDBJ databases">
        <title>Comparative genomic studies on the polysaccharide-degrading batcterial strains of the Flammeovirga genus.</title>
        <authorList>
            <person name="Zewei F."/>
            <person name="Zheng Z."/>
            <person name="Yu L."/>
            <person name="Ruyue G."/>
            <person name="Yanhong M."/>
            <person name="Yuanyuan C."/>
            <person name="Jingyan G."/>
            <person name="Wenjun H."/>
        </authorList>
    </citation>
    <scope>NUCLEOTIDE SEQUENCE [LARGE SCALE GENOMIC DNA]</scope>
    <source>
        <strain evidence="2 3">NBRC:100898</strain>
    </source>
</reference>
<dbReference type="RefSeq" id="WP_169664923.1">
    <property type="nucleotide sequence ID" value="NZ_CP076132.1"/>
</dbReference>
<dbReference type="Proteomes" id="UP000678679">
    <property type="component" value="Chromosome 1"/>
</dbReference>
<keyword evidence="1" id="KW-0732">Signal</keyword>
<keyword evidence="3" id="KW-1185">Reference proteome</keyword>
<dbReference type="KEGG" id="fya:KMW28_03205"/>
<dbReference type="EMBL" id="CP076132">
    <property type="protein sequence ID" value="QWG02597.1"/>
    <property type="molecule type" value="Genomic_DNA"/>
</dbReference>
<accession>A0AAX1N5W5</accession>
<feature type="chain" id="PRO_5043320541" description="DUF4890 domain-containing protein" evidence="1">
    <location>
        <begin position="20"/>
        <end position="120"/>
    </location>
</feature>
<evidence type="ECO:0000313" key="2">
    <source>
        <dbReference type="EMBL" id="QWG02597.1"/>
    </source>
</evidence>
<proteinExistence type="predicted"/>
<evidence type="ECO:0000313" key="3">
    <source>
        <dbReference type="Proteomes" id="UP000678679"/>
    </source>
</evidence>
<evidence type="ECO:0008006" key="4">
    <source>
        <dbReference type="Google" id="ProtNLM"/>
    </source>
</evidence>
<evidence type="ECO:0000256" key="1">
    <source>
        <dbReference type="SAM" id="SignalP"/>
    </source>
</evidence>
<sequence length="120" mass="13532">MKKYLVVLFAVMFSLTAFAQEKKGGKQAAKATKYAELAQTEFNLSDEAKNKVFELKLAHQKEASKLAKQKKSGELAVEDFKEKQKALNKSYAPKFAEAMGVSKKEYGAFNKKVKDEMKKK</sequence>
<gene>
    <name evidence="2" type="ORF">KMW28_03205</name>
</gene>
<name>A0AAX1N5W5_9BACT</name>
<feature type="signal peptide" evidence="1">
    <location>
        <begin position="1"/>
        <end position="19"/>
    </location>
</feature>
<dbReference type="AlphaFoldDB" id="A0AAX1N5W5"/>
<protein>
    <recommendedName>
        <fullName evidence="4">DUF4890 domain-containing protein</fullName>
    </recommendedName>
</protein>